<protein>
    <submittedName>
        <fullName evidence="1">Carboxypeptidase-like regulatory domain-containing protein</fullName>
    </submittedName>
</protein>
<proteinExistence type="predicted"/>
<sequence>MTKFYTFILLFLVSLSGYSQQISGKITDLEGKPIPFANIYIQELATGTTSNVDGEYHMDLAKGSWNLHYRYLGYQTKAVVVEMTENDLTMDVALAPQTYQLKEVKVLASGEDPAYYVMRKAIAMGDYYTKQVSQYNNMVYLKGSGKVTSVPRLLKKQLAKEGITPNKTFVTENISKIHFELPDKVKEEVISIRSSGLGEQADPMQFITANLYNTKDEGFISPLDKTAFAVYRFELESVFEDQGRMINKIKVTPKRKGKDLFRGYLNIAENYWNIHSADLKLNLPMTDVHMHQLYAPVKEEVWMPVSFDFHIKFKGMGFGLEGMYVASIKDYEITLNPDLDHDYLKKLDISKKQEEAQVAGLGKQESKILSAKEQKRKVEIQNLLEKDDMNNSDMRKLARLMEKDTEKPKKEKVKEPLEIKIEKVKMAKDAKDKDSLYWAEMRPIPLSEDEKISFEKKDSIEIVRNSPEYKDSVRIANRKFKFKHILFGKTYSYKESNSRLSTPGLLSLDKISYNTVQGFTFAAPFSYTKSDTLGHYFNMNSELKYAFSREHLDFILGGVYRYNGLKRSYLGFKLGSKAVDFNEQTGIDPLLNAISSLHFKDNYMKLYDKNFVSLWHNTDIANGLRLSTALEYANRKQLFNTNSFYITDPDDKDYTSNIPEGVDPLLVQDSKSVSFAASLEFTPRHRYFIQKGVKRMTYFHQQPTFAIKYKQGFKDVLDSDADYSLLQFSVKQEIETGFNDRLSYIVKAGTFLKKDKMHFSDFKHFNTSKPTVMLDGGLSTFRLLDYYQHSTNEDYLEAHAQFESDRFLLKRLPVLNNSLAIQERLFVNYLSHKNKKNYWEVGYGLSQIFLMLDVEVVWSFDGKHHRDTGVKLKFNF</sequence>
<name>A0ABX1WT48_9BACT</name>
<reference evidence="1 2" key="1">
    <citation type="submission" date="2018-12" db="EMBL/GenBank/DDBJ databases">
        <title>Marinifilum JC070 sp. nov., a marine bacterium isolated from Yongle Blue Hole in the South China Sea.</title>
        <authorList>
            <person name="Fu T."/>
        </authorList>
    </citation>
    <scope>NUCLEOTIDE SEQUENCE [LARGE SCALE GENOMIC DNA]</scope>
    <source>
        <strain evidence="1 2">JC070</strain>
    </source>
</reference>
<keyword evidence="2" id="KW-1185">Reference proteome</keyword>
<dbReference type="InterPro" id="IPR008969">
    <property type="entry name" value="CarboxyPept-like_regulatory"/>
</dbReference>
<dbReference type="Gene3D" id="2.60.40.1120">
    <property type="entry name" value="Carboxypeptidase-like, regulatory domain"/>
    <property type="match status" value="1"/>
</dbReference>
<dbReference type="SUPFAM" id="SSF49464">
    <property type="entry name" value="Carboxypeptidase regulatory domain-like"/>
    <property type="match status" value="1"/>
</dbReference>
<dbReference type="Proteomes" id="UP000732105">
    <property type="component" value="Unassembled WGS sequence"/>
</dbReference>
<accession>A0ABX1WT48</accession>
<dbReference type="RefSeq" id="WP_171594396.1">
    <property type="nucleotide sequence ID" value="NZ_RZNH01000005.1"/>
</dbReference>
<comment type="caution">
    <text evidence="1">The sequence shown here is derived from an EMBL/GenBank/DDBJ whole genome shotgun (WGS) entry which is preliminary data.</text>
</comment>
<dbReference type="EMBL" id="RZNH01000005">
    <property type="protein sequence ID" value="NOU59120.1"/>
    <property type="molecule type" value="Genomic_DNA"/>
</dbReference>
<dbReference type="Pfam" id="PF18939">
    <property type="entry name" value="DUF5686"/>
    <property type="match status" value="1"/>
</dbReference>
<dbReference type="InterPro" id="IPR043741">
    <property type="entry name" value="DUF5686"/>
</dbReference>
<gene>
    <name evidence="1" type="ORF">ELS83_04755</name>
</gene>
<evidence type="ECO:0000313" key="2">
    <source>
        <dbReference type="Proteomes" id="UP000732105"/>
    </source>
</evidence>
<dbReference type="Pfam" id="PF13715">
    <property type="entry name" value="CarbopepD_reg_2"/>
    <property type="match status" value="1"/>
</dbReference>
<organism evidence="1 2">
    <name type="scientific">Marinifilum caeruleilacunae</name>
    <dbReference type="NCBI Taxonomy" id="2499076"/>
    <lineage>
        <taxon>Bacteria</taxon>
        <taxon>Pseudomonadati</taxon>
        <taxon>Bacteroidota</taxon>
        <taxon>Bacteroidia</taxon>
        <taxon>Marinilabiliales</taxon>
        <taxon>Marinifilaceae</taxon>
    </lineage>
</organism>
<evidence type="ECO:0000313" key="1">
    <source>
        <dbReference type="EMBL" id="NOU59120.1"/>
    </source>
</evidence>